<evidence type="ECO:0000256" key="1">
    <source>
        <dbReference type="SAM" id="MobiDB-lite"/>
    </source>
</evidence>
<name>A0A2Z6M002_TRISU</name>
<reference evidence="3" key="1">
    <citation type="journal article" date="2017" name="Front. Plant Sci.">
        <title>Climate Clever Clovers: New Paradigm to Reduce the Environmental Footprint of Ruminants by Breeding Low Methanogenic Forages Utilizing Haplotype Variation.</title>
        <authorList>
            <person name="Kaur P."/>
            <person name="Appels R."/>
            <person name="Bayer P.E."/>
            <person name="Keeble-Gagnere G."/>
            <person name="Wang J."/>
            <person name="Hirakawa H."/>
            <person name="Shirasawa K."/>
            <person name="Vercoe P."/>
            <person name="Stefanova K."/>
            <person name="Durmic Z."/>
            <person name="Nichols P."/>
            <person name="Revell C."/>
            <person name="Isobe S.N."/>
            <person name="Edwards D."/>
            <person name="Erskine W."/>
        </authorList>
    </citation>
    <scope>NUCLEOTIDE SEQUENCE [LARGE SCALE GENOMIC DNA]</scope>
    <source>
        <strain evidence="3">cv. Daliak</strain>
    </source>
</reference>
<evidence type="ECO:0000313" key="2">
    <source>
        <dbReference type="EMBL" id="GAU25351.1"/>
    </source>
</evidence>
<proteinExistence type="predicted"/>
<protein>
    <submittedName>
        <fullName evidence="2">Uncharacterized protein</fullName>
    </submittedName>
</protein>
<evidence type="ECO:0000313" key="3">
    <source>
        <dbReference type="Proteomes" id="UP000242715"/>
    </source>
</evidence>
<dbReference type="AlphaFoldDB" id="A0A2Z6M002"/>
<dbReference type="Proteomes" id="UP000242715">
    <property type="component" value="Unassembled WGS sequence"/>
</dbReference>
<organism evidence="2 3">
    <name type="scientific">Trifolium subterraneum</name>
    <name type="common">Subterranean clover</name>
    <dbReference type="NCBI Taxonomy" id="3900"/>
    <lineage>
        <taxon>Eukaryota</taxon>
        <taxon>Viridiplantae</taxon>
        <taxon>Streptophyta</taxon>
        <taxon>Embryophyta</taxon>
        <taxon>Tracheophyta</taxon>
        <taxon>Spermatophyta</taxon>
        <taxon>Magnoliopsida</taxon>
        <taxon>eudicotyledons</taxon>
        <taxon>Gunneridae</taxon>
        <taxon>Pentapetalae</taxon>
        <taxon>rosids</taxon>
        <taxon>fabids</taxon>
        <taxon>Fabales</taxon>
        <taxon>Fabaceae</taxon>
        <taxon>Papilionoideae</taxon>
        <taxon>50 kb inversion clade</taxon>
        <taxon>NPAAA clade</taxon>
        <taxon>Hologalegina</taxon>
        <taxon>IRL clade</taxon>
        <taxon>Trifolieae</taxon>
        <taxon>Trifolium</taxon>
    </lineage>
</organism>
<accession>A0A2Z6M002</accession>
<dbReference type="EMBL" id="DF973310">
    <property type="protein sequence ID" value="GAU25351.1"/>
    <property type="molecule type" value="Genomic_DNA"/>
</dbReference>
<keyword evidence="3" id="KW-1185">Reference proteome</keyword>
<sequence>MRGTKTVVPKAQEENCKQAELEKKKAGGKEAEMEKAKGSLLLRRSRNLPMQKLSGFAKPCYCSTIKSL</sequence>
<gene>
    <name evidence="2" type="ORF">TSUD_216890</name>
</gene>
<feature type="compositionally biased region" description="Basic and acidic residues" evidence="1">
    <location>
        <begin position="18"/>
        <end position="37"/>
    </location>
</feature>
<feature type="region of interest" description="Disordered" evidence="1">
    <location>
        <begin position="18"/>
        <end position="38"/>
    </location>
</feature>